<gene>
    <name evidence="3" type="ORF">EA655_05505</name>
</gene>
<protein>
    <recommendedName>
        <fullName evidence="2">DUF7210 domain-containing protein</fullName>
    </recommendedName>
</protein>
<dbReference type="AlphaFoldDB" id="A0A4Q8M7F5"/>
<accession>A0A4Q8M7F5</accession>
<reference evidence="3 4" key="1">
    <citation type="submission" date="2019-02" db="EMBL/GenBank/DDBJ databases">
        <title>WGS of Pseudoxanthomonas species novum from clinical isolates.</title>
        <authorList>
            <person name="Bernier A.-M."/>
            <person name="Bernard K."/>
            <person name="Vachon A."/>
        </authorList>
    </citation>
    <scope>NUCLEOTIDE SEQUENCE [LARGE SCALE GENOMIC DNA]</scope>
    <source>
        <strain evidence="3 4">NML130969</strain>
    </source>
</reference>
<dbReference type="InterPro" id="IPR055634">
    <property type="entry name" value="DUF7210"/>
</dbReference>
<dbReference type="OrthoDB" id="5678374at2"/>
<evidence type="ECO:0000259" key="2">
    <source>
        <dbReference type="Pfam" id="PF23843"/>
    </source>
</evidence>
<name>A0A4Q8M7F5_9GAMM</name>
<evidence type="ECO:0000313" key="4">
    <source>
        <dbReference type="Proteomes" id="UP000294164"/>
    </source>
</evidence>
<dbReference type="EMBL" id="SHMG01000002">
    <property type="protein sequence ID" value="TAA45644.1"/>
    <property type="molecule type" value="Genomic_DNA"/>
</dbReference>
<sequence length="62" mass="6585">MTRIRLNAPHTHAGVRYDPPAEGVELEVSAQDAEFLHALGKTTPLAAAPPPLPEPADETSDD</sequence>
<feature type="region of interest" description="Disordered" evidence="1">
    <location>
        <begin position="41"/>
        <end position="62"/>
    </location>
</feature>
<evidence type="ECO:0000313" key="3">
    <source>
        <dbReference type="EMBL" id="TAA45644.1"/>
    </source>
</evidence>
<organism evidence="3 4">
    <name type="scientific">Pseudoxanthomonas winnipegensis</name>
    <dbReference type="NCBI Taxonomy" id="2480810"/>
    <lineage>
        <taxon>Bacteria</taxon>
        <taxon>Pseudomonadati</taxon>
        <taxon>Pseudomonadota</taxon>
        <taxon>Gammaproteobacteria</taxon>
        <taxon>Lysobacterales</taxon>
        <taxon>Lysobacteraceae</taxon>
        <taxon>Pseudoxanthomonas</taxon>
    </lineage>
</organism>
<dbReference type="Pfam" id="PF23843">
    <property type="entry name" value="DUF7210"/>
    <property type="match status" value="1"/>
</dbReference>
<dbReference type="Proteomes" id="UP000294164">
    <property type="component" value="Unassembled WGS sequence"/>
</dbReference>
<proteinExistence type="predicted"/>
<dbReference type="RefSeq" id="WP_130533736.1">
    <property type="nucleotide sequence ID" value="NZ_SHMG01000002.1"/>
</dbReference>
<evidence type="ECO:0000256" key="1">
    <source>
        <dbReference type="SAM" id="MobiDB-lite"/>
    </source>
</evidence>
<feature type="domain" description="DUF7210" evidence="2">
    <location>
        <begin position="3"/>
        <end position="40"/>
    </location>
</feature>
<comment type="caution">
    <text evidence="3">The sequence shown here is derived from an EMBL/GenBank/DDBJ whole genome shotgun (WGS) entry which is preliminary data.</text>
</comment>